<feature type="compositionally biased region" description="Basic and acidic residues" evidence="1">
    <location>
        <begin position="1"/>
        <end position="26"/>
    </location>
</feature>
<feature type="region of interest" description="Disordered" evidence="1">
    <location>
        <begin position="1"/>
        <end position="58"/>
    </location>
</feature>
<keyword evidence="3" id="KW-1185">Reference proteome</keyword>
<comment type="caution">
    <text evidence="2">The sequence shown here is derived from an EMBL/GenBank/DDBJ whole genome shotgun (WGS) entry which is preliminary data.</text>
</comment>
<organism evidence="2 3">
    <name type="scientific">Nocardia testacea</name>
    <dbReference type="NCBI Taxonomy" id="248551"/>
    <lineage>
        <taxon>Bacteria</taxon>
        <taxon>Bacillati</taxon>
        <taxon>Actinomycetota</taxon>
        <taxon>Actinomycetes</taxon>
        <taxon>Mycobacteriales</taxon>
        <taxon>Nocardiaceae</taxon>
        <taxon>Nocardia</taxon>
    </lineage>
</organism>
<evidence type="ECO:0000313" key="3">
    <source>
        <dbReference type="Proteomes" id="UP001611494"/>
    </source>
</evidence>
<dbReference type="Proteomes" id="UP001611494">
    <property type="component" value="Unassembled WGS sequence"/>
</dbReference>
<accession>A0ABW7VWX1</accession>
<sequence>MSSEDLNRQIPDELFQKVSAKPERALPDALFGPAPERAADGTADDSGAAEDGDIRKAV</sequence>
<proteinExistence type="predicted"/>
<evidence type="ECO:0000313" key="2">
    <source>
        <dbReference type="EMBL" id="MFI2231083.1"/>
    </source>
</evidence>
<dbReference type="EMBL" id="JBIRYL010000002">
    <property type="protein sequence ID" value="MFI2231083.1"/>
    <property type="molecule type" value="Genomic_DNA"/>
</dbReference>
<name>A0ABW7VWX1_9NOCA</name>
<gene>
    <name evidence="2" type="ORF">ACH49Z_14655</name>
</gene>
<reference evidence="2 3" key="1">
    <citation type="submission" date="2024-10" db="EMBL/GenBank/DDBJ databases">
        <title>The Natural Products Discovery Center: Release of the First 8490 Sequenced Strains for Exploring Actinobacteria Biosynthetic Diversity.</title>
        <authorList>
            <person name="Kalkreuter E."/>
            <person name="Kautsar S.A."/>
            <person name="Yang D."/>
            <person name="Bader C.D."/>
            <person name="Teijaro C.N."/>
            <person name="Fluegel L."/>
            <person name="Davis C.M."/>
            <person name="Simpson J.R."/>
            <person name="Lauterbach L."/>
            <person name="Steele A.D."/>
            <person name="Gui C."/>
            <person name="Meng S."/>
            <person name="Li G."/>
            <person name="Viehrig K."/>
            <person name="Ye F."/>
            <person name="Su P."/>
            <person name="Kiefer A.F."/>
            <person name="Nichols A."/>
            <person name="Cepeda A.J."/>
            <person name="Yan W."/>
            <person name="Fan B."/>
            <person name="Jiang Y."/>
            <person name="Adhikari A."/>
            <person name="Zheng C.-J."/>
            <person name="Schuster L."/>
            <person name="Cowan T.M."/>
            <person name="Smanski M.J."/>
            <person name="Chevrette M.G."/>
            <person name="De Carvalho L.P.S."/>
            <person name="Shen B."/>
        </authorList>
    </citation>
    <scope>NUCLEOTIDE SEQUENCE [LARGE SCALE GENOMIC DNA]</scope>
    <source>
        <strain evidence="2 3">NPDC019377</strain>
    </source>
</reference>
<evidence type="ECO:0000256" key="1">
    <source>
        <dbReference type="SAM" id="MobiDB-lite"/>
    </source>
</evidence>
<protein>
    <submittedName>
        <fullName evidence="2">Uncharacterized protein</fullName>
    </submittedName>
</protein>
<dbReference type="RefSeq" id="WP_397062382.1">
    <property type="nucleotide sequence ID" value="NZ_JBIRYL010000002.1"/>
</dbReference>